<proteinExistence type="predicted"/>
<protein>
    <recommendedName>
        <fullName evidence="3">Endonuclease</fullName>
    </recommendedName>
</protein>
<dbReference type="EMBL" id="AP024255">
    <property type="protein sequence ID" value="BCO98533.1"/>
    <property type="molecule type" value="Genomic_DNA"/>
</dbReference>
<accession>A0A7R7MS76</accession>
<reference evidence="1 2" key="1">
    <citation type="submission" date="2020-12" db="EMBL/GenBank/DDBJ databases">
        <title>Genome sequence of clinical Mycobacterium intracellulare strains.</title>
        <authorList>
            <person name="Tateishi Y."/>
            <person name="Matsumoto S."/>
            <person name="Fukushima Y."/>
            <person name="Nakajima C."/>
            <person name="Suzuki Y."/>
        </authorList>
    </citation>
    <scope>NUCLEOTIDE SEQUENCE [LARGE SCALE GENOMIC DNA]</scope>
    <source>
        <strain evidence="1 2">M018</strain>
    </source>
</reference>
<dbReference type="AlphaFoldDB" id="A0A7R7MS76"/>
<organism evidence="1 2">
    <name type="scientific">Mycobacterium intracellulare</name>
    <dbReference type="NCBI Taxonomy" id="1767"/>
    <lineage>
        <taxon>Bacteria</taxon>
        <taxon>Bacillati</taxon>
        <taxon>Actinomycetota</taxon>
        <taxon>Actinomycetes</taxon>
        <taxon>Mycobacteriales</taxon>
        <taxon>Mycobacteriaceae</taxon>
        <taxon>Mycobacterium</taxon>
        <taxon>Mycobacterium avium complex (MAC)</taxon>
    </lineage>
</organism>
<evidence type="ECO:0000313" key="1">
    <source>
        <dbReference type="EMBL" id="BCO98533.1"/>
    </source>
</evidence>
<dbReference type="Proteomes" id="UP000595205">
    <property type="component" value="Chromosome"/>
</dbReference>
<gene>
    <name evidence="1" type="ORF">MINTM018_13030</name>
</gene>
<dbReference type="GeneID" id="77303163"/>
<evidence type="ECO:0008006" key="3">
    <source>
        <dbReference type="Google" id="ProtNLM"/>
    </source>
</evidence>
<dbReference type="RefSeq" id="WP_224112302.1">
    <property type="nucleotide sequence ID" value="NZ_AP024241.1"/>
</dbReference>
<name>A0A7R7MS76_MYCIT</name>
<dbReference type="InterPro" id="IPR048000">
    <property type="entry name" value="TnsA-like"/>
</dbReference>
<dbReference type="NCBIfam" id="NF033179">
    <property type="entry name" value="TnsA_like_Actin"/>
    <property type="match status" value="1"/>
</dbReference>
<evidence type="ECO:0000313" key="2">
    <source>
        <dbReference type="Proteomes" id="UP000595205"/>
    </source>
</evidence>
<sequence length="221" mass="25720">MPAGEVSPAALFRAAPWRTFRWYFGQRHYSGTYWSATERDHVIYESRLELANLILADFDVTVHRIVAQPFRLTAEVDGQERRHILDYLWDSDEGPVVVDVVRSERVTNPRIVRLCAWTKDIVESLGWSYLVVNEPVAVRLANVRFLAGYRREWLINQDVLAELRCRRADLAGRSIDEAEKLIEGHPRPLVRSALLSMLWRHELEVNLDVRLERSTVLEWAS</sequence>